<protein>
    <submittedName>
        <fullName evidence="1">Uncharacterized protein</fullName>
    </submittedName>
</protein>
<gene>
    <name evidence="1" type="ordered locus">Hbor_08710</name>
</gene>
<name>E4NPB2_HALBP</name>
<dbReference type="EMBL" id="CP001690">
    <property type="protein sequence ID" value="ADQ66467.1"/>
    <property type="molecule type" value="Genomic_DNA"/>
</dbReference>
<dbReference type="AlphaFoldDB" id="E4NPB2"/>
<dbReference type="HOGENOM" id="CLU_3338307_0_0_2"/>
<dbReference type="KEGG" id="hbo:Hbor_08710"/>
<dbReference type="Proteomes" id="UP000006663">
    <property type="component" value="Chromosome"/>
</dbReference>
<organism evidence="1 2">
    <name type="scientific">Halogeometricum borinquense (strain ATCC 700274 / DSM 11551 / JCM 10706 / KCTC 4070 / PR3)</name>
    <dbReference type="NCBI Taxonomy" id="469382"/>
    <lineage>
        <taxon>Archaea</taxon>
        <taxon>Methanobacteriati</taxon>
        <taxon>Methanobacteriota</taxon>
        <taxon>Stenosarchaea group</taxon>
        <taxon>Halobacteria</taxon>
        <taxon>Halobacteriales</taxon>
        <taxon>Haloferacaceae</taxon>
        <taxon>Halogeometricum</taxon>
    </lineage>
</organism>
<sequence>MPFDAELRGKTAVLCEELWSELRDVSALAVEKLLKNE</sequence>
<proteinExistence type="predicted"/>
<evidence type="ECO:0000313" key="2">
    <source>
        <dbReference type="Proteomes" id="UP000006663"/>
    </source>
</evidence>
<evidence type="ECO:0000313" key="1">
    <source>
        <dbReference type="EMBL" id="ADQ66467.1"/>
    </source>
</evidence>
<reference evidence="1 2" key="1">
    <citation type="journal article" date="2009" name="Stand. Genomic Sci.">
        <title>Complete genome sequence of Halogeometricum borinquense type strain (PR3).</title>
        <authorList>
            <person name="Malfatti S."/>
            <person name="Tindall B.J."/>
            <person name="Schneider S."/>
            <person name="Fahnrich R."/>
            <person name="Lapidus A."/>
            <person name="Labuttii K."/>
            <person name="Copeland A."/>
            <person name="Glavina Del Rio T."/>
            <person name="Nolan M."/>
            <person name="Chen F."/>
            <person name="Lucas S."/>
            <person name="Tice H."/>
            <person name="Cheng J.F."/>
            <person name="Bruce D."/>
            <person name="Goodwin L."/>
            <person name="Pitluck S."/>
            <person name="Anderson I."/>
            <person name="Pati A."/>
            <person name="Ivanova N."/>
            <person name="Mavromatis K."/>
            <person name="Chen A."/>
            <person name="Palaniappan K."/>
            <person name="D'haeseleer P."/>
            <person name="Goker M."/>
            <person name="Bristow J."/>
            <person name="Eisen J.A."/>
            <person name="Markowitz V."/>
            <person name="Hugenholtz P."/>
            <person name="Kyrpides N.C."/>
            <person name="Klenk H.P."/>
            <person name="Chain P."/>
        </authorList>
    </citation>
    <scope>NUCLEOTIDE SEQUENCE [LARGE SCALE GENOMIC DNA]</scope>
    <source>
        <strain evidence="2">ATCC 700274 / DSM 11551 / JCM 10706 / KCTC 4070 / PR3</strain>
    </source>
</reference>
<accession>E4NPB2</accession>
<keyword evidence="2" id="KW-1185">Reference proteome</keyword>
<dbReference type="STRING" id="469382.Hbor_08710"/>